<proteinExistence type="predicted"/>
<keyword evidence="1" id="KW-0812">Transmembrane</keyword>
<reference evidence="2 3" key="1">
    <citation type="submission" date="2022-07" db="EMBL/GenBank/DDBJ databases">
        <title>Genome Analysis of Selected Gammaproteobacteria from Nigerian Food snails.</title>
        <authorList>
            <person name="Okafor A.C."/>
        </authorList>
    </citation>
    <scope>NUCLEOTIDE SEQUENCE [LARGE SCALE GENOMIC DNA]</scope>
    <source>
        <strain evidence="2 3">Awg 2</strain>
    </source>
</reference>
<dbReference type="RefSeq" id="WP_271470268.1">
    <property type="nucleotide sequence ID" value="NZ_JANEWF010000003.1"/>
</dbReference>
<name>A0ABT4Y1C6_METRE</name>
<sequence length="136" mass="15500">MTGFRTWYESWPLDMQIAFLLFPFVIIVAWLLLNLYMSYRDLEQMKAAFPKSRYVQGQLSLWRGRDPIARSMQVNAICSVVMISGFYLKRGEVEPDELANFPAHLKSRVVLSSWLLGIGSAWLLLGVGLLKLSGAK</sequence>
<feature type="transmembrane region" description="Helical" evidence="1">
    <location>
        <begin position="15"/>
        <end position="36"/>
    </location>
</feature>
<protein>
    <submittedName>
        <fullName evidence="2">Uncharacterized protein</fullName>
    </submittedName>
</protein>
<keyword evidence="1" id="KW-1133">Transmembrane helix</keyword>
<evidence type="ECO:0000256" key="1">
    <source>
        <dbReference type="SAM" id="Phobius"/>
    </source>
</evidence>
<dbReference type="Proteomes" id="UP001211689">
    <property type="component" value="Unassembled WGS sequence"/>
</dbReference>
<accession>A0ABT4Y1C6</accession>
<evidence type="ECO:0000313" key="2">
    <source>
        <dbReference type="EMBL" id="MDA8482641.1"/>
    </source>
</evidence>
<gene>
    <name evidence="2" type="ORF">NNO07_06130</name>
</gene>
<feature type="transmembrane region" description="Helical" evidence="1">
    <location>
        <begin position="109"/>
        <end position="130"/>
    </location>
</feature>
<comment type="caution">
    <text evidence="2">The sequence shown here is derived from an EMBL/GenBank/DDBJ whole genome shotgun (WGS) entry which is preliminary data.</text>
</comment>
<keyword evidence="1" id="KW-0472">Membrane</keyword>
<feature type="transmembrane region" description="Helical" evidence="1">
    <location>
        <begin position="72"/>
        <end position="89"/>
    </location>
</feature>
<dbReference type="EMBL" id="JANEWF010000003">
    <property type="protein sequence ID" value="MDA8482641.1"/>
    <property type="molecule type" value="Genomic_DNA"/>
</dbReference>
<evidence type="ECO:0000313" key="3">
    <source>
        <dbReference type="Proteomes" id="UP001211689"/>
    </source>
</evidence>
<organism evidence="2 3">
    <name type="scientific">Metapseudomonas resinovorans</name>
    <name type="common">Pseudomonas resinovorans</name>
    <dbReference type="NCBI Taxonomy" id="53412"/>
    <lineage>
        <taxon>Bacteria</taxon>
        <taxon>Pseudomonadati</taxon>
        <taxon>Pseudomonadota</taxon>
        <taxon>Gammaproteobacteria</taxon>
        <taxon>Pseudomonadales</taxon>
        <taxon>Pseudomonadaceae</taxon>
        <taxon>Metapseudomonas</taxon>
    </lineage>
</organism>
<keyword evidence="3" id="KW-1185">Reference proteome</keyword>